<evidence type="ECO:0000256" key="1">
    <source>
        <dbReference type="SAM" id="MobiDB-lite"/>
    </source>
</evidence>
<keyword evidence="3" id="KW-1185">Reference proteome</keyword>
<sequence length="98" mass="9905">MATQTVTLPTGVMAGGPATAFITTNTRVKSQSGYLGLQPDVVQFGGPMVTGMWTMAGSHVFVNQVPVVLQSSTGTAVSPTPSSAPMSVSMGDTRVSGS</sequence>
<feature type="compositionally biased region" description="Polar residues" evidence="1">
    <location>
        <begin position="73"/>
        <end position="86"/>
    </location>
</feature>
<protein>
    <submittedName>
        <fullName evidence="2">Uncharacterized protein</fullName>
    </submittedName>
</protein>
<organism evidence="2 3">
    <name type="scientific">Arthrobacter ginkgonis</name>
    <dbReference type="NCBI Taxonomy" id="1630594"/>
    <lineage>
        <taxon>Bacteria</taxon>
        <taxon>Bacillati</taxon>
        <taxon>Actinomycetota</taxon>
        <taxon>Actinomycetes</taxon>
        <taxon>Micrococcales</taxon>
        <taxon>Micrococcaceae</taxon>
        <taxon>Arthrobacter</taxon>
    </lineage>
</organism>
<dbReference type="EMBL" id="BAABEO010000019">
    <property type="protein sequence ID" value="GAA3689041.1"/>
    <property type="molecule type" value="Genomic_DNA"/>
</dbReference>
<gene>
    <name evidence="2" type="ORF">GCM10023081_28020</name>
</gene>
<comment type="caution">
    <text evidence="2">The sequence shown here is derived from an EMBL/GenBank/DDBJ whole genome shotgun (WGS) entry which is preliminary data.</text>
</comment>
<evidence type="ECO:0000313" key="2">
    <source>
        <dbReference type="EMBL" id="GAA3689041.1"/>
    </source>
</evidence>
<feature type="region of interest" description="Disordered" evidence="1">
    <location>
        <begin position="73"/>
        <end position="98"/>
    </location>
</feature>
<name>A0ABP7CJR4_9MICC</name>
<dbReference type="Proteomes" id="UP001500752">
    <property type="component" value="Unassembled WGS sequence"/>
</dbReference>
<accession>A0ABP7CJR4</accession>
<dbReference type="RefSeq" id="WP_345151630.1">
    <property type="nucleotide sequence ID" value="NZ_BAABEO010000019.1"/>
</dbReference>
<proteinExistence type="predicted"/>
<reference evidence="3" key="1">
    <citation type="journal article" date="2019" name="Int. J. Syst. Evol. Microbiol.">
        <title>The Global Catalogue of Microorganisms (GCM) 10K type strain sequencing project: providing services to taxonomists for standard genome sequencing and annotation.</title>
        <authorList>
            <consortium name="The Broad Institute Genomics Platform"/>
            <consortium name="The Broad Institute Genome Sequencing Center for Infectious Disease"/>
            <person name="Wu L."/>
            <person name="Ma J."/>
        </authorList>
    </citation>
    <scope>NUCLEOTIDE SEQUENCE [LARGE SCALE GENOMIC DNA]</scope>
    <source>
        <strain evidence="3">JCM 30742</strain>
    </source>
</reference>
<evidence type="ECO:0000313" key="3">
    <source>
        <dbReference type="Proteomes" id="UP001500752"/>
    </source>
</evidence>